<protein>
    <submittedName>
        <fullName evidence="2">Uncharacterized protein</fullName>
    </submittedName>
</protein>
<dbReference type="AlphaFoldDB" id="A0AAF3J3I4"/>
<name>A0AAF3J3I4_9BILA</name>
<dbReference type="WBParaSite" id="MBELARI_LOCUS13927">
    <property type="protein sequence ID" value="MBELARI_LOCUS13927"/>
    <property type="gene ID" value="MBELARI_LOCUS13927"/>
</dbReference>
<proteinExistence type="predicted"/>
<dbReference type="InterPro" id="IPR035940">
    <property type="entry name" value="CAP_sf"/>
</dbReference>
<sequence length="254" mass="27804">MGKAERHSQLCVDMRTLLGLAFLVAATMATAAVPYTGAMPGYILGFINAWRSKVALSRQQWYNSTVTTELYWPGSKKTYQLRWDAGLATNSSKRLNSLQNRVATYPLPAGTLEIHVGLFPNTVGTNLITNKEMFDYAWTNTWLAWISTSGVPSINYRPPANTGYTESYITQTYRLVHGNAQKIGCAFRNNTDQLAPAGAYGSYILWCQLSPMAFVSGTPVYPVANSPCEICSQCPATAPCNPKTGLCVFKATGK</sequence>
<dbReference type="Gene3D" id="3.40.33.10">
    <property type="entry name" value="CAP"/>
    <property type="match status" value="1"/>
</dbReference>
<accession>A0AAF3J3I4</accession>
<keyword evidence="1" id="KW-1185">Reference proteome</keyword>
<dbReference type="Proteomes" id="UP000887575">
    <property type="component" value="Unassembled WGS sequence"/>
</dbReference>
<organism evidence="1 2">
    <name type="scientific">Mesorhabditis belari</name>
    <dbReference type="NCBI Taxonomy" id="2138241"/>
    <lineage>
        <taxon>Eukaryota</taxon>
        <taxon>Metazoa</taxon>
        <taxon>Ecdysozoa</taxon>
        <taxon>Nematoda</taxon>
        <taxon>Chromadorea</taxon>
        <taxon>Rhabditida</taxon>
        <taxon>Rhabditina</taxon>
        <taxon>Rhabditomorpha</taxon>
        <taxon>Rhabditoidea</taxon>
        <taxon>Rhabditidae</taxon>
        <taxon>Mesorhabditinae</taxon>
        <taxon>Mesorhabditis</taxon>
    </lineage>
</organism>
<evidence type="ECO:0000313" key="2">
    <source>
        <dbReference type="WBParaSite" id="MBELARI_LOCUS13927"/>
    </source>
</evidence>
<reference evidence="2" key="1">
    <citation type="submission" date="2024-02" db="UniProtKB">
        <authorList>
            <consortium name="WormBaseParasite"/>
        </authorList>
    </citation>
    <scope>IDENTIFICATION</scope>
</reference>
<dbReference type="SUPFAM" id="SSF55797">
    <property type="entry name" value="PR-1-like"/>
    <property type="match status" value="1"/>
</dbReference>
<evidence type="ECO:0000313" key="1">
    <source>
        <dbReference type="Proteomes" id="UP000887575"/>
    </source>
</evidence>